<evidence type="ECO:0000313" key="14">
    <source>
        <dbReference type="EMBL" id="TCS77108.1"/>
    </source>
</evidence>
<feature type="domain" description="Response regulatory" evidence="13">
    <location>
        <begin position="2"/>
        <end position="119"/>
    </location>
</feature>
<keyword evidence="15" id="KW-1185">Reference proteome</keyword>
<evidence type="ECO:0000256" key="5">
    <source>
        <dbReference type="ARBA" id="ARBA00023012"/>
    </source>
</evidence>
<dbReference type="EMBL" id="SLZZ01000020">
    <property type="protein sequence ID" value="TCS77108.1"/>
    <property type="molecule type" value="Genomic_DNA"/>
</dbReference>
<dbReference type="OrthoDB" id="9794370at2"/>
<keyword evidence="8" id="KW-0804">Transcription</keyword>
<evidence type="ECO:0000256" key="1">
    <source>
        <dbReference type="ARBA" id="ARBA00004496"/>
    </source>
</evidence>
<sequence>MKIMIVEDEVSIREGLAQMIDWGEERFEQPILFEGAIEALQYLEKETVDIIITDLYMPILNGIEFIQMLRESNQMCDIIILSGHERFDLAQEAMRLGVKRYLLKPVSAEKLRQILQEVRHDIEERMKLKDWVRIAEKKLDQYIPVMKNQFWNDLLTNRNDRLENVAASMKELEITTVEDKFCCIALWKKEEMQQNKLTEELALQQLAAEIIPDRYLYGLPYENMEIFIINGDVRRDKIEILKESIRQNLNIEVYFGIGTTVEDITEVRKSAAQAAEAVRFICNGSTMFYMYYKDIRRIENTNKKYPYDMEHKITKMLRFHDTLDESMTKNFLREIMSPKVSIEESRKELLQFLGVLGRLADEFGVEILKEFEDTEQAITNYDRVEEKFLTIMDIFARAQSNASKRYIEIMVEEAKQKIEKEYSDPGLTVASLAGHIGVTPNYLSRIFGSITGRTCMEYITNTRMRAAQEMLKYTGKRSYMIAEEAGYRNPNYFSVLFKKYTGLSPKEYRERNAS</sequence>
<reference evidence="14 15" key="1">
    <citation type="submission" date="2019-03" db="EMBL/GenBank/DDBJ databases">
        <title>Genomic Encyclopedia of Type Strains, Phase IV (KMG-IV): sequencing the most valuable type-strain genomes for metagenomic binning, comparative biology and taxonomic classification.</title>
        <authorList>
            <person name="Goeker M."/>
        </authorList>
    </citation>
    <scope>NUCLEOTIDE SEQUENCE [LARGE SCALE GENOMIC DNA]</scope>
    <source>
        <strain evidence="14 15">DSM 29489</strain>
    </source>
</reference>
<evidence type="ECO:0000259" key="13">
    <source>
        <dbReference type="PROSITE" id="PS50110"/>
    </source>
</evidence>
<dbReference type="Pfam" id="PF12833">
    <property type="entry name" value="HTH_18"/>
    <property type="match status" value="1"/>
</dbReference>
<dbReference type="GO" id="GO:0005737">
    <property type="term" value="C:cytoplasm"/>
    <property type="evidence" value="ECO:0007669"/>
    <property type="project" value="UniProtKB-SubCell"/>
</dbReference>
<organism evidence="14 15">
    <name type="scientific">Muricomes intestini</name>
    <dbReference type="NCBI Taxonomy" id="1796634"/>
    <lineage>
        <taxon>Bacteria</taxon>
        <taxon>Bacillati</taxon>
        <taxon>Bacillota</taxon>
        <taxon>Clostridia</taxon>
        <taxon>Lachnospirales</taxon>
        <taxon>Lachnospiraceae</taxon>
        <taxon>Muricomes</taxon>
    </lineage>
</organism>
<dbReference type="InterPro" id="IPR009057">
    <property type="entry name" value="Homeodomain-like_sf"/>
</dbReference>
<dbReference type="SMART" id="SM00342">
    <property type="entry name" value="HTH_ARAC"/>
    <property type="match status" value="1"/>
</dbReference>
<feature type="modified residue" description="4-aspartylphosphate" evidence="10">
    <location>
        <position position="54"/>
    </location>
</feature>
<dbReference type="CDD" id="cd17536">
    <property type="entry name" value="REC_YesN-like"/>
    <property type="match status" value="1"/>
</dbReference>
<comment type="subcellular location">
    <subcellularLocation>
        <location evidence="1">Cytoplasm</location>
    </subcellularLocation>
</comment>
<evidence type="ECO:0000256" key="3">
    <source>
        <dbReference type="ARBA" id="ARBA00022490"/>
    </source>
</evidence>
<dbReference type="InterPro" id="IPR041522">
    <property type="entry name" value="CdaR_GGDEF"/>
</dbReference>
<feature type="coiled-coil region" evidence="11">
    <location>
        <begin position="152"/>
        <end position="209"/>
    </location>
</feature>
<evidence type="ECO:0000256" key="6">
    <source>
        <dbReference type="ARBA" id="ARBA00023015"/>
    </source>
</evidence>
<keyword evidence="7" id="KW-0238">DNA-binding</keyword>
<keyword evidence="6" id="KW-0805">Transcription regulation</keyword>
<evidence type="ECO:0000256" key="8">
    <source>
        <dbReference type="ARBA" id="ARBA00023163"/>
    </source>
</evidence>
<dbReference type="SMART" id="SM00448">
    <property type="entry name" value="REC"/>
    <property type="match status" value="1"/>
</dbReference>
<keyword evidence="11" id="KW-0175">Coiled coil</keyword>
<dbReference type="AlphaFoldDB" id="A0A4R3K347"/>
<evidence type="ECO:0000256" key="11">
    <source>
        <dbReference type="SAM" id="Coils"/>
    </source>
</evidence>
<dbReference type="SUPFAM" id="SSF46689">
    <property type="entry name" value="Homeodomain-like"/>
    <property type="match status" value="1"/>
</dbReference>
<accession>A0A4R3K347</accession>
<dbReference type="Pfam" id="PF00072">
    <property type="entry name" value="Response_reg"/>
    <property type="match status" value="1"/>
</dbReference>
<keyword evidence="5" id="KW-0902">Two-component regulatory system</keyword>
<dbReference type="RefSeq" id="WP_132382554.1">
    <property type="nucleotide sequence ID" value="NZ_SLZZ01000020.1"/>
</dbReference>
<evidence type="ECO:0000256" key="7">
    <source>
        <dbReference type="ARBA" id="ARBA00023125"/>
    </source>
</evidence>
<evidence type="ECO:0000256" key="10">
    <source>
        <dbReference type="PROSITE-ProRule" id="PRU00169"/>
    </source>
</evidence>
<dbReference type="GO" id="GO:0003700">
    <property type="term" value="F:DNA-binding transcription factor activity"/>
    <property type="evidence" value="ECO:0007669"/>
    <property type="project" value="InterPro"/>
</dbReference>
<evidence type="ECO:0000259" key="12">
    <source>
        <dbReference type="PROSITE" id="PS01124"/>
    </source>
</evidence>
<dbReference type="InterPro" id="IPR018060">
    <property type="entry name" value="HTH_AraC"/>
</dbReference>
<dbReference type="GO" id="GO:0043565">
    <property type="term" value="F:sequence-specific DNA binding"/>
    <property type="evidence" value="ECO:0007669"/>
    <property type="project" value="InterPro"/>
</dbReference>
<dbReference type="Proteomes" id="UP000295726">
    <property type="component" value="Unassembled WGS sequence"/>
</dbReference>
<keyword evidence="4 10" id="KW-0597">Phosphoprotein</keyword>
<dbReference type="PROSITE" id="PS01124">
    <property type="entry name" value="HTH_ARAC_FAMILY_2"/>
    <property type="match status" value="1"/>
</dbReference>
<feature type="domain" description="HTH araC/xylS-type" evidence="12">
    <location>
        <begin position="412"/>
        <end position="511"/>
    </location>
</feature>
<name>A0A4R3K347_9FIRM</name>
<keyword evidence="3" id="KW-0963">Cytoplasm</keyword>
<dbReference type="PANTHER" id="PTHR42713:SF3">
    <property type="entry name" value="TRANSCRIPTIONAL REGULATORY PROTEIN HPTR"/>
    <property type="match status" value="1"/>
</dbReference>
<dbReference type="InterPro" id="IPR001789">
    <property type="entry name" value="Sig_transdc_resp-reg_receiver"/>
</dbReference>
<evidence type="ECO:0000313" key="15">
    <source>
        <dbReference type="Proteomes" id="UP000295726"/>
    </source>
</evidence>
<evidence type="ECO:0000256" key="9">
    <source>
        <dbReference type="ARBA" id="ARBA00024867"/>
    </source>
</evidence>
<protein>
    <recommendedName>
        <fullName evidence="2">Stage 0 sporulation protein A homolog</fullName>
    </recommendedName>
</protein>
<comment type="caution">
    <text evidence="14">The sequence shown here is derived from an EMBL/GenBank/DDBJ whole genome shotgun (WGS) entry which is preliminary data.</text>
</comment>
<dbReference type="PROSITE" id="PS50110">
    <property type="entry name" value="RESPONSE_REGULATORY"/>
    <property type="match status" value="1"/>
</dbReference>
<dbReference type="GO" id="GO:0000160">
    <property type="term" value="P:phosphorelay signal transduction system"/>
    <property type="evidence" value="ECO:0007669"/>
    <property type="project" value="UniProtKB-KW"/>
</dbReference>
<comment type="function">
    <text evidence="9">May play the central regulatory role in sporulation. It may be an element of the effector pathway responsible for the activation of sporulation genes in response to nutritional stress. Spo0A may act in concert with spo0H (a sigma factor) to control the expression of some genes that are critical to the sporulation process.</text>
</comment>
<dbReference type="InterPro" id="IPR051552">
    <property type="entry name" value="HptR"/>
</dbReference>
<dbReference type="Pfam" id="PF17853">
    <property type="entry name" value="GGDEF_2"/>
    <property type="match status" value="1"/>
</dbReference>
<dbReference type="Gene3D" id="1.10.10.60">
    <property type="entry name" value="Homeodomain-like"/>
    <property type="match status" value="2"/>
</dbReference>
<proteinExistence type="predicted"/>
<evidence type="ECO:0000256" key="2">
    <source>
        <dbReference type="ARBA" id="ARBA00018672"/>
    </source>
</evidence>
<evidence type="ECO:0000256" key="4">
    <source>
        <dbReference type="ARBA" id="ARBA00022553"/>
    </source>
</evidence>
<gene>
    <name evidence="14" type="ORF">EDD59_12029</name>
</gene>
<dbReference type="Gene3D" id="3.40.50.2300">
    <property type="match status" value="1"/>
</dbReference>
<dbReference type="SUPFAM" id="SSF52172">
    <property type="entry name" value="CheY-like"/>
    <property type="match status" value="1"/>
</dbReference>
<dbReference type="InterPro" id="IPR011006">
    <property type="entry name" value="CheY-like_superfamily"/>
</dbReference>
<dbReference type="PANTHER" id="PTHR42713">
    <property type="entry name" value="HISTIDINE KINASE-RELATED"/>
    <property type="match status" value="1"/>
</dbReference>